<dbReference type="AlphaFoldDB" id="A0AAW1C7P6"/>
<dbReference type="Proteomes" id="UP001474421">
    <property type="component" value="Unassembled WGS sequence"/>
</dbReference>
<reference evidence="1 2" key="1">
    <citation type="journal article" date="2024" name="Proc. Natl. Acad. Sci. U.S.A.">
        <title>The genetic regulatory architecture and epigenomic basis for age-related changes in rattlesnake venom.</title>
        <authorList>
            <person name="Hogan M.P."/>
            <person name="Holding M.L."/>
            <person name="Nystrom G.S."/>
            <person name="Colston T.J."/>
            <person name="Bartlett D.A."/>
            <person name="Mason A.J."/>
            <person name="Ellsworth S.A."/>
            <person name="Rautsaw R.M."/>
            <person name="Lawrence K.C."/>
            <person name="Strickland J.L."/>
            <person name="He B."/>
            <person name="Fraser P."/>
            <person name="Margres M.J."/>
            <person name="Gilbert D.M."/>
            <person name="Gibbs H.L."/>
            <person name="Parkinson C.L."/>
            <person name="Rokyta D.R."/>
        </authorList>
    </citation>
    <scope>NUCLEOTIDE SEQUENCE [LARGE SCALE GENOMIC DNA]</scope>
    <source>
        <strain evidence="1">DRR0105</strain>
    </source>
</reference>
<gene>
    <name evidence="1" type="ORF">NXF25_001341</name>
</gene>
<proteinExistence type="predicted"/>
<protein>
    <submittedName>
        <fullName evidence="1">Uncharacterized protein</fullName>
    </submittedName>
</protein>
<keyword evidence="2" id="KW-1185">Reference proteome</keyword>
<comment type="caution">
    <text evidence="1">The sequence shown here is derived from an EMBL/GenBank/DDBJ whole genome shotgun (WGS) entry which is preliminary data.</text>
</comment>
<name>A0AAW1C7P6_CROAD</name>
<dbReference type="EMBL" id="JAOTOJ010000001">
    <property type="protein sequence ID" value="KAK9410166.1"/>
    <property type="molecule type" value="Genomic_DNA"/>
</dbReference>
<evidence type="ECO:0000313" key="1">
    <source>
        <dbReference type="EMBL" id="KAK9410166.1"/>
    </source>
</evidence>
<accession>A0AAW1C7P6</accession>
<evidence type="ECO:0000313" key="2">
    <source>
        <dbReference type="Proteomes" id="UP001474421"/>
    </source>
</evidence>
<sequence>MLCKNIRLLRKTFQHNLCRGETSPGTKAALHLSLEWGWQLRDPDSHYQPISTQRFLGSFA</sequence>
<organism evidence="1 2">
    <name type="scientific">Crotalus adamanteus</name>
    <name type="common">Eastern diamondback rattlesnake</name>
    <dbReference type="NCBI Taxonomy" id="8729"/>
    <lineage>
        <taxon>Eukaryota</taxon>
        <taxon>Metazoa</taxon>
        <taxon>Chordata</taxon>
        <taxon>Craniata</taxon>
        <taxon>Vertebrata</taxon>
        <taxon>Euteleostomi</taxon>
        <taxon>Lepidosauria</taxon>
        <taxon>Squamata</taxon>
        <taxon>Bifurcata</taxon>
        <taxon>Unidentata</taxon>
        <taxon>Episquamata</taxon>
        <taxon>Toxicofera</taxon>
        <taxon>Serpentes</taxon>
        <taxon>Colubroidea</taxon>
        <taxon>Viperidae</taxon>
        <taxon>Crotalinae</taxon>
        <taxon>Crotalus</taxon>
    </lineage>
</organism>